<dbReference type="PANTHER" id="PTHR20426">
    <property type="entry name" value="RIBOSOME BIOGENESIS PROTEIN TSR3 HOMOLOG"/>
    <property type="match status" value="1"/>
</dbReference>
<dbReference type="PANTHER" id="PTHR20426:SF0">
    <property type="entry name" value="18S RRNA AMINOCARBOXYPROPYLTRANSFERASE"/>
    <property type="match status" value="1"/>
</dbReference>
<feature type="region of interest" description="Disordered" evidence="1">
    <location>
        <begin position="1"/>
        <end position="40"/>
    </location>
</feature>
<evidence type="ECO:0000313" key="2">
    <source>
        <dbReference type="EMBL" id="CAK9025372.1"/>
    </source>
</evidence>
<organism evidence="2 3">
    <name type="scientific">Durusdinium trenchii</name>
    <dbReference type="NCBI Taxonomy" id="1381693"/>
    <lineage>
        <taxon>Eukaryota</taxon>
        <taxon>Sar</taxon>
        <taxon>Alveolata</taxon>
        <taxon>Dinophyceae</taxon>
        <taxon>Suessiales</taxon>
        <taxon>Symbiodiniaceae</taxon>
        <taxon>Durusdinium</taxon>
    </lineage>
</organism>
<dbReference type="Proteomes" id="UP001642464">
    <property type="component" value="Unassembled WGS sequence"/>
</dbReference>
<feature type="compositionally biased region" description="Basic residues" evidence="1">
    <location>
        <begin position="1"/>
        <end position="10"/>
    </location>
</feature>
<dbReference type="InterPro" id="IPR022968">
    <property type="entry name" value="Tsr3-like"/>
</dbReference>
<accession>A0ABP0KH55</accession>
<keyword evidence="3" id="KW-1185">Reference proteome</keyword>
<reference evidence="2 3" key="1">
    <citation type="submission" date="2024-02" db="EMBL/GenBank/DDBJ databases">
        <authorList>
            <person name="Chen Y."/>
            <person name="Shah S."/>
            <person name="Dougan E. K."/>
            <person name="Thang M."/>
            <person name="Chan C."/>
        </authorList>
    </citation>
    <scope>NUCLEOTIDE SEQUENCE [LARGE SCALE GENOMIC DNA]</scope>
</reference>
<feature type="non-terminal residue" evidence="2">
    <location>
        <position position="100"/>
    </location>
</feature>
<name>A0ABP0KH55_9DINO</name>
<comment type="caution">
    <text evidence="2">The sequence shown here is derived from an EMBL/GenBank/DDBJ whole genome shotgun (WGS) entry which is preliminary data.</text>
</comment>
<feature type="compositionally biased region" description="Basic and acidic residues" evidence="1">
    <location>
        <begin position="15"/>
        <end position="29"/>
    </location>
</feature>
<proteinExistence type="predicted"/>
<sequence>MPRAKGKGKGSARSAGREARRKDPEHGEAAEEEDSAEEVAGSTKLVLFEFGQNDPKMDSGVRLCRFGLAKSLRPQAGFQGIVLSTMTQIPVSVEDREVIE</sequence>
<evidence type="ECO:0000313" key="3">
    <source>
        <dbReference type="Proteomes" id="UP001642464"/>
    </source>
</evidence>
<protein>
    <submittedName>
        <fullName evidence="2">18S rRNA aminocarboxypropyltransferase (20S rRNA accumulation protein 3) (ScTsr3)</fullName>
    </submittedName>
</protein>
<dbReference type="EMBL" id="CAXAMM010011137">
    <property type="protein sequence ID" value="CAK9025372.1"/>
    <property type="molecule type" value="Genomic_DNA"/>
</dbReference>
<evidence type="ECO:0000256" key="1">
    <source>
        <dbReference type="SAM" id="MobiDB-lite"/>
    </source>
</evidence>
<gene>
    <name evidence="2" type="ORF">SCF082_LOCUS17057</name>
</gene>